<comment type="cofactor">
    <cofactor evidence="1">
        <name>Ca(2+)</name>
        <dbReference type="ChEBI" id="CHEBI:29108"/>
    </cofactor>
</comment>
<evidence type="ECO:0000256" key="1">
    <source>
        <dbReference type="ARBA" id="ARBA00001913"/>
    </source>
</evidence>
<dbReference type="OrthoDB" id="103349at2759"/>
<dbReference type="PANTHER" id="PTHR42693:SF11">
    <property type="entry name" value="ARYLSULFATASE A"/>
    <property type="match status" value="1"/>
</dbReference>
<keyword evidence="5" id="KW-0479">Metal-binding</keyword>
<evidence type="ECO:0000256" key="3">
    <source>
        <dbReference type="ARBA" id="ARBA00004371"/>
    </source>
</evidence>
<dbReference type="KEGG" id="sfm:108936325"/>
<evidence type="ECO:0000256" key="2">
    <source>
        <dbReference type="ARBA" id="ARBA00004240"/>
    </source>
</evidence>
<evidence type="ECO:0000256" key="5">
    <source>
        <dbReference type="ARBA" id="ARBA00022723"/>
    </source>
</evidence>
<dbReference type="Gene3D" id="3.40.720.10">
    <property type="entry name" value="Alkaline Phosphatase, subunit A"/>
    <property type="match status" value="1"/>
</dbReference>
<accession>A0A8C9S903</accession>
<dbReference type="Proteomes" id="UP000694397">
    <property type="component" value="Chromosome 24"/>
</dbReference>
<evidence type="ECO:0000256" key="19">
    <source>
        <dbReference type="ARBA" id="ARBA00076521"/>
    </source>
</evidence>
<evidence type="ECO:0000256" key="10">
    <source>
        <dbReference type="ARBA" id="ARBA00023098"/>
    </source>
</evidence>
<feature type="chain" id="PRO_5034061832" description="Arylsulfatase A" evidence="20">
    <location>
        <begin position="23"/>
        <end position="504"/>
    </location>
</feature>
<dbReference type="EC" id="3.1.6.8" evidence="17"/>
<comment type="subcellular location">
    <subcellularLocation>
        <location evidence="2">Endoplasmic reticulum</location>
    </subcellularLocation>
    <subcellularLocation>
        <location evidence="3">Lysosome</location>
    </subcellularLocation>
</comment>
<evidence type="ECO:0000313" key="22">
    <source>
        <dbReference type="Ensembl" id="ENSSFOP00015032576.2"/>
    </source>
</evidence>
<reference evidence="22 23" key="1">
    <citation type="submission" date="2019-04" db="EMBL/GenBank/DDBJ databases">
        <authorList>
            <consortium name="Wellcome Sanger Institute Data Sharing"/>
        </authorList>
    </citation>
    <scope>NUCLEOTIDE SEQUENCE [LARGE SCALE GENOMIC DNA]</scope>
</reference>
<evidence type="ECO:0000256" key="12">
    <source>
        <dbReference type="ARBA" id="ARBA00023180"/>
    </source>
</evidence>
<keyword evidence="10" id="KW-0443">Lipid metabolism</keyword>
<organism evidence="22 23">
    <name type="scientific">Scleropages formosus</name>
    <name type="common">Asian bonytongue</name>
    <name type="synonym">Osteoglossum formosum</name>
    <dbReference type="NCBI Taxonomy" id="113540"/>
    <lineage>
        <taxon>Eukaryota</taxon>
        <taxon>Metazoa</taxon>
        <taxon>Chordata</taxon>
        <taxon>Craniata</taxon>
        <taxon>Vertebrata</taxon>
        <taxon>Euteleostomi</taxon>
        <taxon>Actinopterygii</taxon>
        <taxon>Neopterygii</taxon>
        <taxon>Teleostei</taxon>
        <taxon>Osteoglossocephala</taxon>
        <taxon>Osteoglossomorpha</taxon>
        <taxon>Osteoglossiformes</taxon>
        <taxon>Osteoglossidae</taxon>
        <taxon>Scleropages</taxon>
    </lineage>
</organism>
<keyword evidence="8" id="KW-0256">Endoplasmic reticulum</keyword>
<dbReference type="InterPro" id="IPR050738">
    <property type="entry name" value="Sulfatase"/>
</dbReference>
<protein>
    <recommendedName>
        <fullName evidence="18">Arylsulfatase A</fullName>
        <ecNumber evidence="17">3.1.6.8</ecNumber>
    </recommendedName>
    <alternativeName>
        <fullName evidence="19">Cerebroside-sulfatase</fullName>
    </alternativeName>
</protein>
<dbReference type="InterPro" id="IPR000917">
    <property type="entry name" value="Sulfatase_N"/>
</dbReference>
<dbReference type="InterPro" id="IPR017850">
    <property type="entry name" value="Alkaline_phosphatase_core_sf"/>
</dbReference>
<evidence type="ECO:0000256" key="14">
    <source>
        <dbReference type="ARBA" id="ARBA00052854"/>
    </source>
</evidence>
<keyword evidence="23" id="KW-1185">Reference proteome</keyword>
<dbReference type="Pfam" id="PF14707">
    <property type="entry name" value="Sulfatase_C"/>
    <property type="match status" value="1"/>
</dbReference>
<dbReference type="FunFam" id="3.40.720.10:FF:000023">
    <property type="entry name" value="Arylsulfatase A"/>
    <property type="match status" value="1"/>
</dbReference>
<evidence type="ECO:0000256" key="20">
    <source>
        <dbReference type="SAM" id="SignalP"/>
    </source>
</evidence>
<keyword evidence="11" id="KW-1015">Disulfide bond</keyword>
<dbReference type="PROSITE" id="PS00523">
    <property type="entry name" value="SULFATASE_1"/>
    <property type="match status" value="1"/>
</dbReference>
<evidence type="ECO:0000256" key="18">
    <source>
        <dbReference type="ARBA" id="ARBA00074874"/>
    </source>
</evidence>
<dbReference type="GO" id="GO:0005764">
    <property type="term" value="C:lysosome"/>
    <property type="evidence" value="ECO:0007669"/>
    <property type="project" value="UniProtKB-SubCell"/>
</dbReference>
<evidence type="ECO:0000256" key="8">
    <source>
        <dbReference type="ARBA" id="ARBA00022824"/>
    </source>
</evidence>
<name>A0A8C9S903_SCLFO</name>
<dbReference type="FunFam" id="3.30.1120.10:FF:000003">
    <property type="entry name" value="Arylsulfatase A"/>
    <property type="match status" value="1"/>
</dbReference>
<dbReference type="Gene3D" id="3.30.1120.10">
    <property type="match status" value="1"/>
</dbReference>
<reference evidence="22" key="3">
    <citation type="submission" date="2025-09" db="UniProtKB">
        <authorList>
            <consortium name="Ensembl"/>
        </authorList>
    </citation>
    <scope>IDENTIFICATION</scope>
</reference>
<dbReference type="GO" id="GO:0005783">
    <property type="term" value="C:endoplasmic reticulum"/>
    <property type="evidence" value="ECO:0007669"/>
    <property type="project" value="UniProtKB-SubCell"/>
</dbReference>
<feature type="signal peptide" evidence="20">
    <location>
        <begin position="1"/>
        <end position="22"/>
    </location>
</feature>
<dbReference type="GeneTree" id="ENSGT00940000157610"/>
<evidence type="ECO:0000256" key="6">
    <source>
        <dbReference type="ARBA" id="ARBA00022729"/>
    </source>
</evidence>
<evidence type="ECO:0000256" key="9">
    <source>
        <dbReference type="ARBA" id="ARBA00022837"/>
    </source>
</evidence>
<evidence type="ECO:0000313" key="23">
    <source>
        <dbReference type="Proteomes" id="UP000694397"/>
    </source>
</evidence>
<dbReference type="Ensembl" id="ENSSFOT00015032939.2">
    <property type="protein sequence ID" value="ENSSFOP00015032576.2"/>
    <property type="gene ID" value="ENSSFOG00015020821.2"/>
</dbReference>
<sequence>MHMDYPGIIFIFTLLLLAGLDGDALPNFVLLFADDLGYGDLGSYGHPSSQTPNLDKLAANGLRFTDFYCTSPVCSPSRAALLTGRYQTRSGVYPGVFYPGSRGGLPLNETTLAEVLKPLGYATAIIGKWHLGLGANGMYLPIHQGFDHFLGVPYSHDQGPCSSLTCFPPDTKCYGTCDVGVVTVPLMSNDTIAKQPVSFPDLERAYVDYATNFIMKSAKSKEPFFLYYPSHHTHYPQFGGTEATGHTQRGRFGDSLYELDRTVGKIIQALEDSGVHNNTLVFFTADNGPELMRMSRGGNAGLLKCGKGTTYEGGMREPAIAYWPGRIQPGVTCELATILDILPTFAKLAGAKLPSVQLDGFDMSPILFDNGPGARKAVFYYPVDPSEKYGLFAVRVGKYKAHYYSRGSAQSSTTPDQDCSVLAFLKQHDPPLLFNLEIDPSENYNLSVVDDPEYKDVLEMIQGVKKEFEMGMVFGESQTSKGRDSALEPCCTPDCSPKPSCCTC</sequence>
<dbReference type="GO" id="GO:0046872">
    <property type="term" value="F:metal ion binding"/>
    <property type="evidence" value="ECO:0007669"/>
    <property type="project" value="UniProtKB-KW"/>
</dbReference>
<keyword evidence="9" id="KW-0106">Calcium</keyword>
<dbReference type="PANTHER" id="PTHR42693">
    <property type="entry name" value="ARYLSULFATASE FAMILY MEMBER"/>
    <property type="match status" value="1"/>
</dbReference>
<dbReference type="GO" id="GO:0004065">
    <property type="term" value="F:arylsulfatase activity"/>
    <property type="evidence" value="ECO:0007669"/>
    <property type="project" value="TreeGrafter"/>
</dbReference>
<reference evidence="22" key="2">
    <citation type="submission" date="2025-08" db="UniProtKB">
        <authorList>
            <consortium name="Ensembl"/>
        </authorList>
    </citation>
    <scope>IDENTIFICATION</scope>
</reference>
<comment type="similarity">
    <text evidence="4">Belongs to the sulfatase family.</text>
</comment>
<comment type="function">
    <text evidence="15">Hydrolyzes cerebroside sulfate.</text>
</comment>
<evidence type="ECO:0000256" key="16">
    <source>
        <dbReference type="ARBA" id="ARBA00061742"/>
    </source>
</evidence>
<dbReference type="Pfam" id="PF00884">
    <property type="entry name" value="Sulfatase"/>
    <property type="match status" value="1"/>
</dbReference>
<dbReference type="SUPFAM" id="SSF53649">
    <property type="entry name" value="Alkaline phosphatase-like"/>
    <property type="match status" value="1"/>
</dbReference>
<feature type="domain" description="Sulfatase N-terminal" evidence="21">
    <location>
        <begin position="26"/>
        <end position="351"/>
    </location>
</feature>
<keyword evidence="12" id="KW-0325">Glycoprotein</keyword>
<keyword evidence="6 20" id="KW-0732">Signal</keyword>
<keyword evidence="13" id="KW-0458">Lysosome</keyword>
<evidence type="ECO:0000256" key="13">
    <source>
        <dbReference type="ARBA" id="ARBA00023228"/>
    </source>
</evidence>
<dbReference type="GO" id="GO:0004098">
    <property type="term" value="F:cerebroside-sulfatase activity"/>
    <property type="evidence" value="ECO:0007669"/>
    <property type="project" value="UniProtKB-EC"/>
</dbReference>
<evidence type="ECO:0000256" key="7">
    <source>
        <dbReference type="ARBA" id="ARBA00022801"/>
    </source>
</evidence>
<dbReference type="GO" id="GO:0006629">
    <property type="term" value="P:lipid metabolic process"/>
    <property type="evidence" value="ECO:0007669"/>
    <property type="project" value="UniProtKB-KW"/>
</dbReference>
<evidence type="ECO:0000256" key="4">
    <source>
        <dbReference type="ARBA" id="ARBA00008779"/>
    </source>
</evidence>
<evidence type="ECO:0000259" key="21">
    <source>
        <dbReference type="Pfam" id="PF00884"/>
    </source>
</evidence>
<gene>
    <name evidence="22" type="primary">ARSA</name>
    <name evidence="22" type="synonym">LOC108936369</name>
</gene>
<keyword evidence="7" id="KW-0378">Hydrolase</keyword>
<dbReference type="InterPro" id="IPR024607">
    <property type="entry name" value="Sulfatase_CS"/>
</dbReference>
<comment type="subunit">
    <text evidence="16">Homodimer at neutral pH and homooctamer at acidic pH. Exists both as a single chain of 58 kDa (component A) or as a chain of 50 kDa (component B) linked by disulfide bond(s) to a 7 kDa chain (component C). Interacts with SUMF1.</text>
</comment>
<evidence type="ECO:0000256" key="15">
    <source>
        <dbReference type="ARBA" id="ARBA00058866"/>
    </source>
</evidence>
<dbReference type="AlphaFoldDB" id="A0A8C9S903"/>
<comment type="catalytic activity">
    <reaction evidence="14">
        <text>an N-acyl-1-beta-D-(3-O-sulfo)-galactosyl-sphing-4-enine + H2O = a beta-D-galactosyl-(1&lt;-&gt;1')-N-acylsphing-4-enine + sulfate + H(+)</text>
        <dbReference type="Rhea" id="RHEA:21300"/>
        <dbReference type="ChEBI" id="CHEBI:15377"/>
        <dbReference type="ChEBI" id="CHEBI:15378"/>
        <dbReference type="ChEBI" id="CHEBI:16189"/>
        <dbReference type="ChEBI" id="CHEBI:18390"/>
        <dbReference type="ChEBI" id="CHEBI:75956"/>
        <dbReference type="EC" id="3.1.6.8"/>
    </reaction>
    <physiologicalReaction direction="left-to-right" evidence="14">
        <dbReference type="Rhea" id="RHEA:21301"/>
    </physiologicalReaction>
</comment>
<evidence type="ECO:0000256" key="17">
    <source>
        <dbReference type="ARBA" id="ARBA00066352"/>
    </source>
</evidence>
<dbReference type="PROSITE" id="PS00149">
    <property type="entry name" value="SULFATASE_2"/>
    <property type="match status" value="1"/>
</dbReference>
<proteinExistence type="inferred from homology"/>
<evidence type="ECO:0000256" key="11">
    <source>
        <dbReference type="ARBA" id="ARBA00023157"/>
    </source>
</evidence>